<dbReference type="GO" id="GO:0003677">
    <property type="term" value="F:DNA binding"/>
    <property type="evidence" value="ECO:0007669"/>
    <property type="project" value="InterPro"/>
</dbReference>
<dbReference type="EMBL" id="NAJM01000008">
    <property type="protein sequence ID" value="RVX73301.1"/>
    <property type="molecule type" value="Genomic_DNA"/>
</dbReference>
<feature type="region of interest" description="Disordered" evidence="1">
    <location>
        <begin position="253"/>
        <end position="426"/>
    </location>
</feature>
<sequence length="635" mass="70120">MAAIPTLLNPLDESTDVESRDETSSVDEYVPSGSAEVHNDRGSRTLRKKQKLTKDAAVFKSGSIRGECRYPPHEEQDDLLAAQHKIFGVHPVGEILKYPRHIPYNSEKKLFLDKTGRGSFEVFQYEFKVPGQDRVQTMIWDYNIGLVRTTPLFKCRNYSKTTPAKMLNRNEGYWIPYEAARAVAATFCYDIRYALTPVFGNDFPAACLKPDDESFGSMYINPDITKRCAAQAEIYRQLELQESNDEVATLPSVSLTSYPNTPKHARTQQGGHKKLLPKPLRITDSPTSIPASGYASDPDRYLLSSPGEVASPHLAFSTRGPTSQSTPNSPHLLPHHSKPAPWSTVNSTQTWPRPPSPPSLVKFTNPFSSSERSSASPSDTDNELPSKSNAIKGKGRTKPARRRLQDGHIPRSHTPLDLTPPPRKPLYQYELTKSGYINDHVELALNAINAINAIPTSPNLSNVRSTTELDNRSVSPNHKANDIPMLELPFHSPKATPEPSPTPASSIPSRRRRDLDEDYDAESDDSEAPSHYHSQSPGRAHIQKSGEIENGKQIWSSKLTRSGDRKRSVTIDQVAAAAILVGMSRQGDNRAVPGGDFNPNPGRWDGGGDRAEDGVAPVTTYRPGNAKRLRRAASA</sequence>
<evidence type="ECO:0000256" key="1">
    <source>
        <dbReference type="SAM" id="MobiDB-lite"/>
    </source>
</evidence>
<feature type="compositionally biased region" description="Polar residues" evidence="1">
    <location>
        <begin position="319"/>
        <end position="329"/>
    </location>
</feature>
<dbReference type="InterPro" id="IPR003163">
    <property type="entry name" value="Tscrpt_reg_HTH_APSES-type"/>
</dbReference>
<dbReference type="SUPFAM" id="SSF54616">
    <property type="entry name" value="DNA-binding domain of Mlu1-box binding protein MBP1"/>
    <property type="match status" value="1"/>
</dbReference>
<dbReference type="PANTHER" id="PTHR43828">
    <property type="entry name" value="ASPARAGINASE"/>
    <property type="match status" value="1"/>
</dbReference>
<name>A0A438NCC4_EXOME</name>
<evidence type="ECO:0000313" key="3">
    <source>
        <dbReference type="EMBL" id="RVX73301.1"/>
    </source>
</evidence>
<feature type="region of interest" description="Disordered" evidence="1">
    <location>
        <begin position="455"/>
        <end position="568"/>
    </location>
</feature>
<gene>
    <name evidence="3" type="ORF">B0A52_02943</name>
</gene>
<evidence type="ECO:0000313" key="4">
    <source>
        <dbReference type="Proteomes" id="UP000288859"/>
    </source>
</evidence>
<dbReference type="GO" id="GO:0030907">
    <property type="term" value="C:MBF transcription complex"/>
    <property type="evidence" value="ECO:0007669"/>
    <property type="project" value="TreeGrafter"/>
</dbReference>
<reference evidence="3 4" key="1">
    <citation type="submission" date="2017-03" db="EMBL/GenBank/DDBJ databases">
        <title>Genomes of endolithic fungi from Antarctica.</title>
        <authorList>
            <person name="Coleine C."/>
            <person name="Masonjones S."/>
            <person name="Stajich J.E."/>
        </authorList>
    </citation>
    <scope>NUCLEOTIDE SEQUENCE [LARGE SCALE GENOMIC DNA]</scope>
    <source>
        <strain evidence="3 4">CCFEE 6314</strain>
    </source>
</reference>
<dbReference type="GO" id="GO:0000981">
    <property type="term" value="F:DNA-binding transcription factor activity, RNA polymerase II-specific"/>
    <property type="evidence" value="ECO:0007669"/>
    <property type="project" value="UniProtKB-ARBA"/>
</dbReference>
<comment type="caution">
    <text evidence="3">The sequence shown here is derived from an EMBL/GenBank/DDBJ whole genome shotgun (WGS) entry which is preliminary data.</text>
</comment>
<organism evidence="3 4">
    <name type="scientific">Exophiala mesophila</name>
    <name type="common">Black yeast-like fungus</name>
    <dbReference type="NCBI Taxonomy" id="212818"/>
    <lineage>
        <taxon>Eukaryota</taxon>
        <taxon>Fungi</taxon>
        <taxon>Dikarya</taxon>
        <taxon>Ascomycota</taxon>
        <taxon>Pezizomycotina</taxon>
        <taxon>Eurotiomycetes</taxon>
        <taxon>Chaetothyriomycetidae</taxon>
        <taxon>Chaetothyriales</taxon>
        <taxon>Herpotrichiellaceae</taxon>
        <taxon>Exophiala</taxon>
    </lineage>
</organism>
<proteinExistence type="predicted"/>
<dbReference type="VEuPathDB" id="FungiDB:PV10_02664"/>
<feature type="region of interest" description="Disordered" evidence="1">
    <location>
        <begin position="586"/>
        <end position="621"/>
    </location>
</feature>
<dbReference type="InterPro" id="IPR036887">
    <property type="entry name" value="HTH_APSES_sf"/>
</dbReference>
<accession>A0A438NCC4</accession>
<dbReference type="Gene3D" id="3.10.260.10">
    <property type="entry name" value="Transcription regulator HTH, APSES-type DNA-binding domain"/>
    <property type="match status" value="1"/>
</dbReference>
<feature type="compositionally biased region" description="Basic residues" evidence="1">
    <location>
        <begin position="263"/>
        <end position="276"/>
    </location>
</feature>
<dbReference type="GO" id="GO:0033309">
    <property type="term" value="C:SBF transcription complex"/>
    <property type="evidence" value="ECO:0007669"/>
    <property type="project" value="TreeGrafter"/>
</dbReference>
<feature type="compositionally biased region" description="Acidic residues" evidence="1">
    <location>
        <begin position="516"/>
        <end position="527"/>
    </location>
</feature>
<feature type="compositionally biased region" description="Polar residues" evidence="1">
    <location>
        <begin position="455"/>
        <end position="478"/>
    </location>
</feature>
<feature type="compositionally biased region" description="Basic residues" evidence="1">
    <location>
        <begin position="393"/>
        <end position="402"/>
    </location>
</feature>
<dbReference type="InterPro" id="IPR051642">
    <property type="entry name" value="SWI6-like"/>
</dbReference>
<dbReference type="PROSITE" id="PS51299">
    <property type="entry name" value="HTH_APSES"/>
    <property type="match status" value="1"/>
</dbReference>
<dbReference type="Proteomes" id="UP000288859">
    <property type="component" value="Unassembled WGS sequence"/>
</dbReference>
<dbReference type="PANTHER" id="PTHR43828:SF5">
    <property type="entry name" value="TRANSCRIPTIONAL REPRESSOR XBP1"/>
    <property type="match status" value="1"/>
</dbReference>
<feature type="compositionally biased region" description="Low complexity" evidence="1">
    <location>
        <begin position="368"/>
        <end position="378"/>
    </location>
</feature>
<protein>
    <recommendedName>
        <fullName evidence="2">HTH APSES-type domain-containing protein</fullName>
    </recommendedName>
</protein>
<feature type="region of interest" description="Disordered" evidence="1">
    <location>
        <begin position="1"/>
        <end position="27"/>
    </location>
</feature>
<feature type="domain" description="HTH APSES-type" evidence="2">
    <location>
        <begin position="87"/>
        <end position="210"/>
    </location>
</feature>
<dbReference type="OrthoDB" id="5562739at2759"/>
<evidence type="ECO:0000259" key="2">
    <source>
        <dbReference type="PROSITE" id="PS51299"/>
    </source>
</evidence>
<dbReference type="AlphaFoldDB" id="A0A438NCC4"/>